<sequence length="494" mass="52701">MEGNSVVWQGNYDDLYIDGQWRAPASSDVIAVVSPFTEQVIAEVPDGSREDMDHAVASARRAFDAGPWPRLRLEERMGAVRRLSEYMLENEELIASLVTSEMGCPISLSRVMQSRSPRMLVDSFLDLAGGYPWSSVRTSSAAQALVTREPVGVVAIVIPWNAPLLSLLIKLAPALLSGCTVVVKPAPEAPLNTYLLGELLDKAEIPAGVVNIVPAGREAGEHLVTHPDVDKVAFTGSTAAGRRIASLCGRDLRRVTLELGGKSAAVVLEDADLDVVIDNVRALSLRNSGQTCSNKTRLVVPRRLEREIGDRLVGMMEGLKVGDPMDPATDIGPLVAQRQQELVKSYITTGREEGAHLLVGGGTPTDLPRGWFVEPTVFTGVTPSMRIAQEEIFGPVLTVIAYDSEDEAVVIANDSMYGLSGSVFSRDDARALAVARGIRTGVVEINGGPVGWQAPIGGFKASGIGRESGPEGFDAYNELKSYGLTNTLASSVGA</sequence>
<evidence type="ECO:0000256" key="5">
    <source>
        <dbReference type="PROSITE-ProRule" id="PRU10007"/>
    </source>
</evidence>
<dbReference type="CDD" id="cd07139">
    <property type="entry name" value="ALDH_AldA-Rv0768"/>
    <property type="match status" value="1"/>
</dbReference>
<name>A0ABT4NFK6_RHOOP</name>
<dbReference type="RefSeq" id="WP_206016592.1">
    <property type="nucleotide sequence ID" value="NZ_CP130956.1"/>
</dbReference>
<dbReference type="InterPro" id="IPR016163">
    <property type="entry name" value="Ald_DH_C"/>
</dbReference>
<dbReference type="Proteomes" id="UP001066327">
    <property type="component" value="Unassembled WGS sequence"/>
</dbReference>
<evidence type="ECO:0000256" key="1">
    <source>
        <dbReference type="ARBA" id="ARBA00009986"/>
    </source>
</evidence>
<dbReference type="PANTHER" id="PTHR42804">
    <property type="entry name" value="ALDEHYDE DEHYDROGENASE"/>
    <property type="match status" value="1"/>
</dbReference>
<evidence type="ECO:0000259" key="7">
    <source>
        <dbReference type="Pfam" id="PF00171"/>
    </source>
</evidence>
<dbReference type="Pfam" id="PF00171">
    <property type="entry name" value="Aldedh"/>
    <property type="match status" value="1"/>
</dbReference>
<keyword evidence="9" id="KW-1185">Reference proteome</keyword>
<accession>A0ABT4NFK6</accession>
<organism evidence="8 9">
    <name type="scientific">Rhodococcus opacus</name>
    <name type="common">Nocardia opaca</name>
    <dbReference type="NCBI Taxonomy" id="37919"/>
    <lineage>
        <taxon>Bacteria</taxon>
        <taxon>Bacillati</taxon>
        <taxon>Actinomycetota</taxon>
        <taxon>Actinomycetes</taxon>
        <taxon>Mycobacteriales</taxon>
        <taxon>Nocardiaceae</taxon>
        <taxon>Rhodococcus</taxon>
    </lineage>
</organism>
<dbReference type="InterPro" id="IPR015590">
    <property type="entry name" value="Aldehyde_DH_dom"/>
</dbReference>
<evidence type="ECO:0000256" key="2">
    <source>
        <dbReference type="ARBA" id="ARBA00023002"/>
    </source>
</evidence>
<dbReference type="SUPFAM" id="SSF53720">
    <property type="entry name" value="ALDH-like"/>
    <property type="match status" value="1"/>
</dbReference>
<evidence type="ECO:0000256" key="3">
    <source>
        <dbReference type="ARBA" id="ARBA00024226"/>
    </source>
</evidence>
<dbReference type="InterPro" id="IPR016161">
    <property type="entry name" value="Ald_DH/histidinol_DH"/>
</dbReference>
<comment type="caution">
    <text evidence="8">The sequence shown here is derived from an EMBL/GenBank/DDBJ whole genome shotgun (WGS) entry which is preliminary data.</text>
</comment>
<comment type="catalytic activity">
    <reaction evidence="4">
        <text>an aldehyde + NAD(+) + H2O = a carboxylate + NADH + 2 H(+)</text>
        <dbReference type="Rhea" id="RHEA:16185"/>
        <dbReference type="ChEBI" id="CHEBI:15377"/>
        <dbReference type="ChEBI" id="CHEBI:15378"/>
        <dbReference type="ChEBI" id="CHEBI:17478"/>
        <dbReference type="ChEBI" id="CHEBI:29067"/>
        <dbReference type="ChEBI" id="CHEBI:57540"/>
        <dbReference type="ChEBI" id="CHEBI:57945"/>
        <dbReference type="EC" id="1.2.1.3"/>
    </reaction>
</comment>
<dbReference type="PROSITE" id="PS00070">
    <property type="entry name" value="ALDEHYDE_DEHYDR_CYS"/>
    <property type="match status" value="1"/>
</dbReference>
<gene>
    <name evidence="8" type="ORF">O4328_21205</name>
</gene>
<dbReference type="Gene3D" id="3.40.309.10">
    <property type="entry name" value="Aldehyde Dehydrogenase, Chain A, domain 2"/>
    <property type="match status" value="1"/>
</dbReference>
<dbReference type="InterPro" id="IPR016162">
    <property type="entry name" value="Ald_DH_N"/>
</dbReference>
<evidence type="ECO:0000313" key="8">
    <source>
        <dbReference type="EMBL" id="MCZ4586175.1"/>
    </source>
</evidence>
<feature type="domain" description="Aldehyde dehydrogenase" evidence="7">
    <location>
        <begin position="21"/>
        <end position="481"/>
    </location>
</feature>
<comment type="similarity">
    <text evidence="1 6">Belongs to the aldehyde dehydrogenase family.</text>
</comment>
<evidence type="ECO:0000256" key="4">
    <source>
        <dbReference type="ARBA" id="ARBA00049194"/>
    </source>
</evidence>
<dbReference type="PANTHER" id="PTHR42804:SF1">
    <property type="entry name" value="ALDEHYDE DEHYDROGENASE-RELATED"/>
    <property type="match status" value="1"/>
</dbReference>
<proteinExistence type="inferred from homology"/>
<dbReference type="EC" id="1.2.1.3" evidence="3"/>
<feature type="active site" evidence="5">
    <location>
        <position position="258"/>
    </location>
</feature>
<dbReference type="PROSITE" id="PS00687">
    <property type="entry name" value="ALDEHYDE_DEHYDR_GLU"/>
    <property type="match status" value="1"/>
</dbReference>
<evidence type="ECO:0000256" key="6">
    <source>
        <dbReference type="RuleBase" id="RU003345"/>
    </source>
</evidence>
<dbReference type="InterPro" id="IPR016160">
    <property type="entry name" value="Ald_DH_CS_CYS"/>
</dbReference>
<reference evidence="8" key="1">
    <citation type="submission" date="2022-12" db="EMBL/GenBank/DDBJ databases">
        <authorList>
            <person name="Krivoruchko A.V."/>
            <person name="Elkin A."/>
        </authorList>
    </citation>
    <scope>NUCLEOTIDE SEQUENCE</scope>
    <source>
        <strain evidence="8">IEGM 249</strain>
    </source>
</reference>
<dbReference type="Gene3D" id="3.40.605.10">
    <property type="entry name" value="Aldehyde Dehydrogenase, Chain A, domain 1"/>
    <property type="match status" value="1"/>
</dbReference>
<dbReference type="EMBL" id="JAPWIS010000010">
    <property type="protein sequence ID" value="MCZ4586175.1"/>
    <property type="molecule type" value="Genomic_DNA"/>
</dbReference>
<dbReference type="InterPro" id="IPR029510">
    <property type="entry name" value="Ald_DH_CS_GLU"/>
</dbReference>
<protein>
    <recommendedName>
        <fullName evidence="3">aldehyde dehydrogenase (NAD(+))</fullName>
        <ecNumber evidence="3">1.2.1.3</ecNumber>
    </recommendedName>
</protein>
<evidence type="ECO:0000313" key="9">
    <source>
        <dbReference type="Proteomes" id="UP001066327"/>
    </source>
</evidence>
<keyword evidence="2 6" id="KW-0560">Oxidoreductase</keyword>